<dbReference type="EMBL" id="DRUB01000202">
    <property type="protein sequence ID" value="HHR97152.1"/>
    <property type="molecule type" value="Genomic_DNA"/>
</dbReference>
<feature type="domain" description="Polynucleotide kinase PNKP phosphatase" evidence="1">
    <location>
        <begin position="6"/>
        <end position="139"/>
    </location>
</feature>
<sequence>MGFTSTYIFDIDGVLLDVSQRIVLAKTFAHNDKSLFWHYFFSEELLYLDKPRKTGIDILLDRIDKGTVIIITGRPDYLRQKTLNQLQSIKIPVDRIAEIYFRPKNDYRKSHIFKLETLEKIVLKGYNVLEIHDDDETFLKNAKKIIYNVKLYLHLNNQVIELSNQYKPLW</sequence>
<comment type="caution">
    <text evidence="2">The sequence shown here is derived from an EMBL/GenBank/DDBJ whole genome shotgun (WGS) entry which is preliminary data.</text>
</comment>
<gene>
    <name evidence="2" type="ORF">ENL47_10260</name>
</gene>
<dbReference type="AlphaFoldDB" id="A0A7C5YV35"/>
<dbReference type="Pfam" id="PF25109">
    <property type="entry name" value="HAD_PNKP"/>
    <property type="match status" value="1"/>
</dbReference>
<accession>A0A7C5YV35</accession>
<dbReference type="InterPro" id="IPR023214">
    <property type="entry name" value="HAD_sf"/>
</dbReference>
<proteinExistence type="predicted"/>
<reference evidence="2" key="1">
    <citation type="journal article" date="2020" name="mSystems">
        <title>Genome- and Community-Level Interaction Insights into Carbon Utilization and Element Cycling Functions of Hydrothermarchaeota in Hydrothermal Sediment.</title>
        <authorList>
            <person name="Zhou Z."/>
            <person name="Liu Y."/>
            <person name="Xu W."/>
            <person name="Pan J."/>
            <person name="Luo Z.H."/>
            <person name="Li M."/>
        </authorList>
    </citation>
    <scope>NUCLEOTIDE SEQUENCE [LARGE SCALE GENOMIC DNA]</scope>
    <source>
        <strain evidence="2">SpSt-1</strain>
    </source>
</reference>
<organism evidence="2">
    <name type="scientific">Ignisphaera aggregans</name>
    <dbReference type="NCBI Taxonomy" id="334771"/>
    <lineage>
        <taxon>Archaea</taxon>
        <taxon>Thermoproteota</taxon>
        <taxon>Thermoprotei</taxon>
        <taxon>Desulfurococcales</taxon>
        <taxon>Desulfurococcaceae</taxon>
        <taxon>Ignisphaera</taxon>
    </lineage>
</organism>
<protein>
    <recommendedName>
        <fullName evidence="1">Polynucleotide kinase PNKP phosphatase domain-containing protein</fullName>
    </recommendedName>
</protein>
<dbReference type="Gene3D" id="3.40.50.1000">
    <property type="entry name" value="HAD superfamily/HAD-like"/>
    <property type="match status" value="1"/>
</dbReference>
<name>A0A7C5YV35_9CREN</name>
<evidence type="ECO:0000313" key="2">
    <source>
        <dbReference type="EMBL" id="HHR97152.1"/>
    </source>
</evidence>
<dbReference type="InterPro" id="IPR056782">
    <property type="entry name" value="HAD_PNKP"/>
</dbReference>
<evidence type="ECO:0000259" key="1">
    <source>
        <dbReference type="Pfam" id="PF25109"/>
    </source>
</evidence>
<dbReference type="SUPFAM" id="SSF56784">
    <property type="entry name" value="HAD-like"/>
    <property type="match status" value="1"/>
</dbReference>
<dbReference type="InterPro" id="IPR036412">
    <property type="entry name" value="HAD-like_sf"/>
</dbReference>